<keyword evidence="3" id="KW-1185">Reference proteome</keyword>
<evidence type="ECO:0000256" key="1">
    <source>
        <dbReference type="SAM" id="Phobius"/>
    </source>
</evidence>
<proteinExistence type="predicted"/>
<organism evidence="2 3">
    <name type="scientific">Marinilabilia salmonicolor</name>
    <dbReference type="NCBI Taxonomy" id="989"/>
    <lineage>
        <taxon>Bacteria</taxon>
        <taxon>Pseudomonadati</taxon>
        <taxon>Bacteroidota</taxon>
        <taxon>Bacteroidia</taxon>
        <taxon>Marinilabiliales</taxon>
        <taxon>Marinilabiliaceae</taxon>
        <taxon>Marinilabilia</taxon>
    </lineage>
</organism>
<feature type="transmembrane region" description="Helical" evidence="1">
    <location>
        <begin position="46"/>
        <end position="66"/>
    </location>
</feature>
<keyword evidence="1" id="KW-0472">Membrane</keyword>
<evidence type="ECO:0000313" key="3">
    <source>
        <dbReference type="Proteomes" id="UP000252733"/>
    </source>
</evidence>
<evidence type="ECO:0000313" key="2">
    <source>
        <dbReference type="EMBL" id="RCW29300.1"/>
    </source>
</evidence>
<dbReference type="Proteomes" id="UP000252733">
    <property type="component" value="Unassembled WGS sequence"/>
</dbReference>
<sequence>MRNPNYVKFVDYLVNESNNIDKENTEYLSPLEKFILILSQLKSRYYFLYFWYISIIPILGVTAFLIPTPNISPENTYIQALSGMHCSKT</sequence>
<gene>
    <name evidence="2" type="ORF">DFO77_12923</name>
</gene>
<protein>
    <submittedName>
        <fullName evidence="2">Uncharacterized protein</fullName>
    </submittedName>
</protein>
<keyword evidence="1" id="KW-0812">Transmembrane</keyword>
<dbReference type="EMBL" id="QPIZ01000029">
    <property type="protein sequence ID" value="RCW29300.1"/>
    <property type="molecule type" value="Genomic_DNA"/>
</dbReference>
<dbReference type="AlphaFoldDB" id="A0A368UMR4"/>
<comment type="caution">
    <text evidence="2">The sequence shown here is derived from an EMBL/GenBank/DDBJ whole genome shotgun (WGS) entry which is preliminary data.</text>
</comment>
<name>A0A368UMR4_9BACT</name>
<accession>A0A368UMR4</accession>
<keyword evidence="1" id="KW-1133">Transmembrane helix</keyword>
<reference evidence="2 3" key="1">
    <citation type="submission" date="2018-07" db="EMBL/GenBank/DDBJ databases">
        <title>Freshwater and sediment microbial communities from various areas in North America, analyzing microbe dynamics in response to fracking.</title>
        <authorList>
            <person name="Lamendella R."/>
        </authorList>
    </citation>
    <scope>NUCLEOTIDE SEQUENCE [LARGE SCALE GENOMIC DNA]</scope>
    <source>
        <strain evidence="2 3">160A</strain>
    </source>
</reference>